<reference evidence="3 4" key="1">
    <citation type="submission" date="2024-03" db="EMBL/GenBank/DDBJ databases">
        <title>Aureococcus anophagefferens CCMP1851 and Kratosvirus quantuckense: Draft genome of a second virus-susceptible host strain in the model system.</title>
        <authorList>
            <person name="Chase E."/>
            <person name="Truchon A.R."/>
            <person name="Schepens W."/>
            <person name="Wilhelm S.W."/>
        </authorList>
    </citation>
    <scope>NUCLEOTIDE SEQUENCE [LARGE SCALE GENOMIC DNA]</scope>
    <source>
        <strain evidence="3 4">CCMP1851</strain>
    </source>
</reference>
<evidence type="ECO:0000256" key="2">
    <source>
        <dbReference type="SAM" id="SignalP"/>
    </source>
</evidence>
<name>A0ABR1FME2_AURAN</name>
<gene>
    <name evidence="3" type="ORF">SO694_001040103</name>
</gene>
<feature type="compositionally biased region" description="Low complexity" evidence="1">
    <location>
        <begin position="136"/>
        <end position="163"/>
    </location>
</feature>
<protein>
    <submittedName>
        <fullName evidence="3">Uncharacterized protein</fullName>
    </submittedName>
</protein>
<feature type="region of interest" description="Disordered" evidence="1">
    <location>
        <begin position="136"/>
        <end position="268"/>
    </location>
</feature>
<feature type="compositionally biased region" description="Low complexity" evidence="1">
    <location>
        <begin position="223"/>
        <end position="236"/>
    </location>
</feature>
<keyword evidence="2" id="KW-0732">Signal</keyword>
<evidence type="ECO:0000313" key="3">
    <source>
        <dbReference type="EMBL" id="KAK7233485.1"/>
    </source>
</evidence>
<feature type="chain" id="PRO_5047128110" evidence="2">
    <location>
        <begin position="17"/>
        <end position="268"/>
    </location>
</feature>
<dbReference type="Proteomes" id="UP001363151">
    <property type="component" value="Unassembled WGS sequence"/>
</dbReference>
<organism evidence="3 4">
    <name type="scientific">Aureococcus anophagefferens</name>
    <name type="common">Harmful bloom alga</name>
    <dbReference type="NCBI Taxonomy" id="44056"/>
    <lineage>
        <taxon>Eukaryota</taxon>
        <taxon>Sar</taxon>
        <taxon>Stramenopiles</taxon>
        <taxon>Ochrophyta</taxon>
        <taxon>Pelagophyceae</taxon>
        <taxon>Pelagomonadales</taxon>
        <taxon>Pelagomonadaceae</taxon>
        <taxon>Aureococcus</taxon>
    </lineage>
</organism>
<proteinExistence type="predicted"/>
<evidence type="ECO:0000313" key="4">
    <source>
        <dbReference type="Proteomes" id="UP001363151"/>
    </source>
</evidence>
<keyword evidence="4" id="KW-1185">Reference proteome</keyword>
<feature type="compositionally biased region" description="Low complexity" evidence="1">
    <location>
        <begin position="175"/>
        <end position="187"/>
    </location>
</feature>
<sequence length="268" mass="28038">MVRVALVASLLGAAEGGFRMTGYRSLGCLSTSMGWGDSEISGLPNPYEAADDACAPFSRDGFDGWLRGTCDPATGVVNVSAFADDSCSAAVDVLTFGDDECLEVQGGWFLVYYEWSMKLECLADCDADVSYCAYPTIAPTTTPSRRPTAGPRAASATRAPSLGGDDDDDDGDLSRAAAAVIAGARAAPPAPAPATPRRRPDDDDDDDVERPAPAYRARRRAGGRTTTTTTTSSGQRQRVRALAGSPRAGPSPRSSADRPAWHPVVEGL</sequence>
<dbReference type="EMBL" id="JBBJCI010000359">
    <property type="protein sequence ID" value="KAK7233485.1"/>
    <property type="molecule type" value="Genomic_DNA"/>
</dbReference>
<evidence type="ECO:0000256" key="1">
    <source>
        <dbReference type="SAM" id="MobiDB-lite"/>
    </source>
</evidence>
<accession>A0ABR1FME2</accession>
<feature type="compositionally biased region" description="Low complexity" evidence="1">
    <location>
        <begin position="243"/>
        <end position="254"/>
    </location>
</feature>
<comment type="caution">
    <text evidence="3">The sequence shown here is derived from an EMBL/GenBank/DDBJ whole genome shotgun (WGS) entry which is preliminary data.</text>
</comment>
<feature type="signal peptide" evidence="2">
    <location>
        <begin position="1"/>
        <end position="16"/>
    </location>
</feature>